<proteinExistence type="predicted"/>
<gene>
    <name evidence="1" type="ORF">KP22_13100</name>
</gene>
<reference evidence="1 2" key="1">
    <citation type="submission" date="2014-08" db="EMBL/GenBank/DDBJ databases">
        <title>Genome sequences of NCPPB Pectobacterium isolates.</title>
        <authorList>
            <person name="Glover R.H."/>
            <person name="Sapp M."/>
            <person name="Elphinstone J."/>
        </authorList>
    </citation>
    <scope>NUCLEOTIDE SEQUENCE [LARGE SCALE GENOMIC DNA]</scope>
    <source>
        <strain evidence="1 2">NCPPB 2795</strain>
    </source>
</reference>
<organism evidence="1 2">
    <name type="scientific">Pectobacterium betavasculorum</name>
    <dbReference type="NCBI Taxonomy" id="55207"/>
    <lineage>
        <taxon>Bacteria</taxon>
        <taxon>Pseudomonadati</taxon>
        <taxon>Pseudomonadota</taxon>
        <taxon>Gammaproteobacteria</taxon>
        <taxon>Enterobacterales</taxon>
        <taxon>Pectobacteriaceae</taxon>
        <taxon>Pectobacterium</taxon>
    </lineage>
</organism>
<dbReference type="EMBL" id="JQHM01000004">
    <property type="protein sequence ID" value="KFX04820.1"/>
    <property type="molecule type" value="Genomic_DNA"/>
</dbReference>
<evidence type="ECO:0000313" key="2">
    <source>
        <dbReference type="Proteomes" id="UP000032874"/>
    </source>
</evidence>
<dbReference type="Proteomes" id="UP000032874">
    <property type="component" value="Unassembled WGS sequence"/>
</dbReference>
<sequence>MSENRPSWRPDRLHLAIHYYRFQDDAFSIRKFYADDDVCNGYNKERFKGSIIAKKTRLLERQQLGALSRL</sequence>
<evidence type="ECO:0000313" key="1">
    <source>
        <dbReference type="EMBL" id="KFX04820.1"/>
    </source>
</evidence>
<protein>
    <submittedName>
        <fullName evidence="1">Uncharacterized protein</fullName>
    </submittedName>
</protein>
<accession>A0A093RPS2</accession>
<dbReference type="AlphaFoldDB" id="A0A093RPS2"/>
<name>A0A093RPS2_9GAMM</name>
<comment type="caution">
    <text evidence="1">The sequence shown here is derived from an EMBL/GenBank/DDBJ whole genome shotgun (WGS) entry which is preliminary data.</text>
</comment>